<organism evidence="2">
    <name type="scientific">Spongospora subterranea</name>
    <dbReference type="NCBI Taxonomy" id="70186"/>
    <lineage>
        <taxon>Eukaryota</taxon>
        <taxon>Sar</taxon>
        <taxon>Rhizaria</taxon>
        <taxon>Endomyxa</taxon>
        <taxon>Phytomyxea</taxon>
        <taxon>Plasmodiophorida</taxon>
        <taxon>Plasmodiophoridae</taxon>
        <taxon>Spongospora</taxon>
    </lineage>
</organism>
<name>A0A0H5QK74_9EUKA</name>
<keyword evidence="1" id="KW-0732">Signal</keyword>
<dbReference type="AlphaFoldDB" id="A0A0H5QK74"/>
<evidence type="ECO:0000313" key="2">
    <source>
        <dbReference type="EMBL" id="CRZ01716.1"/>
    </source>
</evidence>
<accession>A0A0H5QK74</accession>
<protein>
    <submittedName>
        <fullName evidence="2">Uncharacterized protein</fullName>
    </submittedName>
</protein>
<proteinExistence type="predicted"/>
<feature type="chain" id="PRO_5005222662" evidence="1">
    <location>
        <begin position="24"/>
        <end position="468"/>
    </location>
</feature>
<evidence type="ECO:0000256" key="1">
    <source>
        <dbReference type="SAM" id="SignalP"/>
    </source>
</evidence>
<dbReference type="EMBL" id="HACM01001274">
    <property type="protein sequence ID" value="CRZ01716.1"/>
    <property type="molecule type" value="Transcribed_RNA"/>
</dbReference>
<feature type="signal peptide" evidence="1">
    <location>
        <begin position="1"/>
        <end position="23"/>
    </location>
</feature>
<sequence>MHVKPMFNFLFILISLGVLFVMSDPRVDFILATKTAKTGMPQSYRIEPSFWTSIRSEPNDPEATAERIIASFGLNIYDGACFQIAAVLGGHADVARRHTLRMLSGRSGDIDLLAGPPAFSYGTMAAKVTPPDLPYFMRTITDQYVHSDPLTGKAVDWMDWKPITGENAWANLIGPLQSLYLARGQEMVYGDPEIQLAVSRLQVFKAMQSPIGGIFYAANGTPDVGDYTEVSVENNASTLAGLRLLREILEMVHGPPDKIALIDEICHGIVSFLREVAYDKKTGVFIQGGVLEGDKLMPSNDFAVDCQSWGLTILGQADVDSWFGTGTAYKIWETTKSRAGVFDRHGRLLGVGYTDGHKIMSSEWTFGAINMCRVLASQYANIDARISASFAADAKSMFDGVQSLKVQLPDKTVSYKYASERYWIPFGWWANPVPSMTSTSWSIMLDYGVNPFVLGNVIIREPSPGDIE</sequence>
<reference evidence="2" key="1">
    <citation type="submission" date="2015-04" db="EMBL/GenBank/DDBJ databases">
        <title>The genome sequence of the plant pathogenic Rhizarian Plasmodiophora brassicae reveals insights in its biotrophic life cycle and the origin of chitin synthesis.</title>
        <authorList>
            <person name="Schwelm A."/>
            <person name="Fogelqvist J."/>
            <person name="Knaust A."/>
            <person name="Julke S."/>
            <person name="Lilja T."/>
            <person name="Dhandapani V."/>
            <person name="Bonilla-Rosso G."/>
            <person name="Karlsson M."/>
            <person name="Shevchenko A."/>
            <person name="Choi S.R."/>
            <person name="Kim H.G."/>
            <person name="Park J.Y."/>
            <person name="Lim Y.P."/>
            <person name="Ludwig-Muller J."/>
            <person name="Dixelius C."/>
        </authorList>
    </citation>
    <scope>NUCLEOTIDE SEQUENCE</scope>
    <source>
        <tissue evidence="2">Potato root galls</tissue>
    </source>
</reference>